<dbReference type="PROSITE" id="PS00622">
    <property type="entry name" value="HTH_LUXR_1"/>
    <property type="match status" value="1"/>
</dbReference>
<proteinExistence type="predicted"/>
<protein>
    <submittedName>
        <fullName evidence="6">Regulatory LuxR family protein</fullName>
    </submittedName>
</protein>
<keyword evidence="7" id="KW-1185">Reference proteome</keyword>
<comment type="caution">
    <text evidence="6">The sequence shown here is derived from an EMBL/GenBank/DDBJ whole genome shotgun (WGS) entry which is preliminary data.</text>
</comment>
<dbReference type="InterPro" id="IPR036388">
    <property type="entry name" value="WH-like_DNA-bd_sf"/>
</dbReference>
<keyword evidence="1" id="KW-0805">Transcription regulation</keyword>
<dbReference type="PANTHER" id="PTHR44688:SF16">
    <property type="entry name" value="DNA-BINDING TRANSCRIPTIONAL ACTIVATOR DEVR_DOSR"/>
    <property type="match status" value="1"/>
</dbReference>
<dbReference type="PRINTS" id="PR00038">
    <property type="entry name" value="HTHLUXR"/>
</dbReference>
<feature type="domain" description="HTH luxR-type" evidence="5">
    <location>
        <begin position="623"/>
        <end position="688"/>
    </location>
</feature>
<dbReference type="GO" id="GO:0003677">
    <property type="term" value="F:DNA binding"/>
    <property type="evidence" value="ECO:0007669"/>
    <property type="project" value="UniProtKB-KW"/>
</dbReference>
<keyword evidence="2" id="KW-0238">DNA-binding</keyword>
<dbReference type="Pfam" id="PF00196">
    <property type="entry name" value="GerE"/>
    <property type="match status" value="1"/>
</dbReference>
<dbReference type="SUPFAM" id="SSF46894">
    <property type="entry name" value="C-terminal effector domain of the bipartite response regulators"/>
    <property type="match status" value="1"/>
</dbReference>
<evidence type="ECO:0000256" key="3">
    <source>
        <dbReference type="ARBA" id="ARBA00023163"/>
    </source>
</evidence>
<feature type="region of interest" description="Disordered" evidence="4">
    <location>
        <begin position="689"/>
        <end position="710"/>
    </location>
</feature>
<dbReference type="InterPro" id="IPR000792">
    <property type="entry name" value="Tscrpt_reg_LuxR_C"/>
</dbReference>
<reference evidence="6 7" key="1">
    <citation type="submission" date="2017-11" db="EMBL/GenBank/DDBJ databases">
        <title>Genomic Encyclopedia of Archaeal and Bacterial Type Strains, Phase II (KMG-II): From Individual Species to Whole Genera.</title>
        <authorList>
            <person name="Goeker M."/>
        </authorList>
    </citation>
    <scope>NUCLEOTIDE SEQUENCE [LARGE SCALE GENOMIC DNA]</scope>
    <source>
        <strain evidence="6 7">DSM 27393</strain>
    </source>
</reference>
<organism evidence="6 7">
    <name type="scientific">Diaminobutyricimonas aerilata</name>
    <dbReference type="NCBI Taxonomy" id="1162967"/>
    <lineage>
        <taxon>Bacteria</taxon>
        <taxon>Bacillati</taxon>
        <taxon>Actinomycetota</taxon>
        <taxon>Actinomycetes</taxon>
        <taxon>Micrococcales</taxon>
        <taxon>Microbacteriaceae</taxon>
        <taxon>Diaminobutyricimonas</taxon>
    </lineage>
</organism>
<dbReference type="InterPro" id="IPR016032">
    <property type="entry name" value="Sig_transdc_resp-reg_C-effctor"/>
</dbReference>
<dbReference type="SMART" id="SM00421">
    <property type="entry name" value="HTH_LUXR"/>
    <property type="match status" value="1"/>
</dbReference>
<evidence type="ECO:0000313" key="6">
    <source>
        <dbReference type="EMBL" id="PJJ70483.1"/>
    </source>
</evidence>
<evidence type="ECO:0000313" key="7">
    <source>
        <dbReference type="Proteomes" id="UP000228758"/>
    </source>
</evidence>
<dbReference type="RefSeq" id="WP_100362900.1">
    <property type="nucleotide sequence ID" value="NZ_PGFF01000001.1"/>
</dbReference>
<dbReference type="Proteomes" id="UP000228758">
    <property type="component" value="Unassembled WGS sequence"/>
</dbReference>
<sequence>MTTRPPWGSDVPAASALALRHLEDIFGVEDVPPTAVERLTRHAQWFGVLPRLDDLSAEGAALAADFSALQPDVRGHLLAFALQGEMGALSSVRASAAATGFIELAERGRVGWTTDRHRVAVLAAAGPDDHRLAGRVHFSDAATPHGGALHLLFADEEVGVDDLVSAAEFYARADRPSWAVHCLVSAADAATAPDRAAALAAAAANLAACDGDFQVAERVMERFTAVDTRVLIRESAPARALRQALVENESAAARATLEARLSSDGLDADAVGEALAVYALVNVIGAELEGWNGFMAACAAATVPLHPEIIAIGSTFGSATEPHLDYPATADGRGWSQLAGCVATILHAYRDMRLGSFAPPVGLVKRVGNRLVRAVEATYVSIMLAHNQHWNELDTALAIAIETTTETVPAPLMRAGSEAMLAFAEAFRGERDAARQRVDRILAEPVARGAYRLRAILDSVIVMIEGPQGNYDQAMALLSTRQADILNLTTGPCGPIELFDFVDYALMVQETEQAEARVERFREALQRQRSERADFVLAACDAIIAARTTLEPTEELLVRAESLPFVYEAARLRMVYAERLRRARRTTEARRQLLRVEFDLISVRAGAWLDRVRRELRACQREIAVQVGDLTEQEMRIAELAAGGMSNKEIGVQLYLSPRTVGGHLYRIFPKLGVTTRAQLRDAMSVSAEVGGATGPAGDPRMPRDTDWPV</sequence>
<dbReference type="PANTHER" id="PTHR44688">
    <property type="entry name" value="DNA-BINDING TRANSCRIPTIONAL ACTIVATOR DEVR_DOSR"/>
    <property type="match status" value="1"/>
</dbReference>
<accession>A0A2M9CF11</accession>
<keyword evidence="3" id="KW-0804">Transcription</keyword>
<dbReference type="EMBL" id="PGFF01000001">
    <property type="protein sequence ID" value="PJJ70483.1"/>
    <property type="molecule type" value="Genomic_DNA"/>
</dbReference>
<evidence type="ECO:0000256" key="2">
    <source>
        <dbReference type="ARBA" id="ARBA00023125"/>
    </source>
</evidence>
<evidence type="ECO:0000259" key="5">
    <source>
        <dbReference type="PROSITE" id="PS50043"/>
    </source>
</evidence>
<name>A0A2M9CF11_9MICO</name>
<dbReference type="OrthoDB" id="483at2"/>
<feature type="compositionally biased region" description="Basic and acidic residues" evidence="4">
    <location>
        <begin position="701"/>
        <end position="710"/>
    </location>
</feature>
<dbReference type="CDD" id="cd06170">
    <property type="entry name" value="LuxR_C_like"/>
    <property type="match status" value="1"/>
</dbReference>
<dbReference type="Gene3D" id="1.10.10.10">
    <property type="entry name" value="Winged helix-like DNA-binding domain superfamily/Winged helix DNA-binding domain"/>
    <property type="match status" value="1"/>
</dbReference>
<evidence type="ECO:0000256" key="1">
    <source>
        <dbReference type="ARBA" id="ARBA00023015"/>
    </source>
</evidence>
<dbReference type="AlphaFoldDB" id="A0A2M9CF11"/>
<dbReference type="PROSITE" id="PS50043">
    <property type="entry name" value="HTH_LUXR_2"/>
    <property type="match status" value="1"/>
</dbReference>
<evidence type="ECO:0000256" key="4">
    <source>
        <dbReference type="SAM" id="MobiDB-lite"/>
    </source>
</evidence>
<gene>
    <name evidence="6" type="ORF">CLV46_0004</name>
</gene>
<dbReference type="GO" id="GO:0006355">
    <property type="term" value="P:regulation of DNA-templated transcription"/>
    <property type="evidence" value="ECO:0007669"/>
    <property type="project" value="InterPro"/>
</dbReference>